<comment type="caution">
    <text evidence="1">The sequence shown here is derived from an EMBL/GenBank/DDBJ whole genome shotgun (WGS) entry which is preliminary data.</text>
</comment>
<accession>A0A9P6NKI1</accession>
<name>A0A9P6NKI1_9BASI</name>
<reference evidence="1" key="1">
    <citation type="submission" date="2013-11" db="EMBL/GenBank/DDBJ databases">
        <title>Genome sequence of the fusiform rust pathogen reveals effectors for host alternation and coevolution with pine.</title>
        <authorList>
            <consortium name="DOE Joint Genome Institute"/>
            <person name="Smith K."/>
            <person name="Pendleton A."/>
            <person name="Kubisiak T."/>
            <person name="Anderson C."/>
            <person name="Salamov A."/>
            <person name="Aerts A."/>
            <person name="Riley R."/>
            <person name="Clum A."/>
            <person name="Lindquist E."/>
            <person name="Ence D."/>
            <person name="Campbell M."/>
            <person name="Kronenberg Z."/>
            <person name="Feau N."/>
            <person name="Dhillon B."/>
            <person name="Hamelin R."/>
            <person name="Burleigh J."/>
            <person name="Smith J."/>
            <person name="Yandell M."/>
            <person name="Nelson C."/>
            <person name="Grigoriev I."/>
            <person name="Davis J."/>
        </authorList>
    </citation>
    <scope>NUCLEOTIDE SEQUENCE</scope>
    <source>
        <strain evidence="1">G11</strain>
    </source>
</reference>
<dbReference type="Proteomes" id="UP000886653">
    <property type="component" value="Unassembled WGS sequence"/>
</dbReference>
<gene>
    <name evidence="1" type="ORF">CROQUDRAFT_655868</name>
</gene>
<evidence type="ECO:0000313" key="1">
    <source>
        <dbReference type="EMBL" id="KAG0147658.1"/>
    </source>
</evidence>
<protein>
    <submittedName>
        <fullName evidence="1">Uncharacterized protein</fullName>
    </submittedName>
</protein>
<keyword evidence="2" id="KW-1185">Reference proteome</keyword>
<proteinExistence type="predicted"/>
<organism evidence="1 2">
    <name type="scientific">Cronartium quercuum f. sp. fusiforme G11</name>
    <dbReference type="NCBI Taxonomy" id="708437"/>
    <lineage>
        <taxon>Eukaryota</taxon>
        <taxon>Fungi</taxon>
        <taxon>Dikarya</taxon>
        <taxon>Basidiomycota</taxon>
        <taxon>Pucciniomycotina</taxon>
        <taxon>Pucciniomycetes</taxon>
        <taxon>Pucciniales</taxon>
        <taxon>Coleosporiaceae</taxon>
        <taxon>Cronartium</taxon>
    </lineage>
</organism>
<dbReference type="OrthoDB" id="2505635at2759"/>
<evidence type="ECO:0000313" key="2">
    <source>
        <dbReference type="Proteomes" id="UP000886653"/>
    </source>
</evidence>
<sequence>MMIAGLTKEYDQLDTYLAIKIAIQPMMDKLHLNFITKTEAHNPLSSKCKQLYGDNPFQLHHPD</sequence>
<dbReference type="EMBL" id="MU167245">
    <property type="protein sequence ID" value="KAG0147658.1"/>
    <property type="molecule type" value="Genomic_DNA"/>
</dbReference>
<dbReference type="AlphaFoldDB" id="A0A9P6NKI1"/>